<accession>A0A1J3JPM1</accession>
<dbReference type="EMBL" id="GEVM01011484">
    <property type="protein sequence ID" value="JAU94454.1"/>
    <property type="molecule type" value="Transcribed_RNA"/>
</dbReference>
<organism evidence="1">
    <name type="scientific">Noccaea caerulescens</name>
    <name type="common">Alpine penny-cress</name>
    <name type="synonym">Thlaspi caerulescens</name>
    <dbReference type="NCBI Taxonomy" id="107243"/>
    <lineage>
        <taxon>Eukaryota</taxon>
        <taxon>Viridiplantae</taxon>
        <taxon>Streptophyta</taxon>
        <taxon>Embryophyta</taxon>
        <taxon>Tracheophyta</taxon>
        <taxon>Spermatophyta</taxon>
        <taxon>Magnoliopsida</taxon>
        <taxon>eudicotyledons</taxon>
        <taxon>Gunneridae</taxon>
        <taxon>Pentapetalae</taxon>
        <taxon>rosids</taxon>
        <taxon>malvids</taxon>
        <taxon>Brassicales</taxon>
        <taxon>Brassicaceae</taxon>
        <taxon>Coluteocarpeae</taxon>
        <taxon>Noccaea</taxon>
    </lineage>
</organism>
<dbReference type="AlphaFoldDB" id="A0A1J3JPM1"/>
<protein>
    <submittedName>
        <fullName evidence="1">Sister chromatid cohesion 1 protein 1</fullName>
    </submittedName>
</protein>
<reference evidence="1" key="1">
    <citation type="submission" date="2016-07" db="EMBL/GenBank/DDBJ databases">
        <title>De novo transcriptome assembly of four accessions of the metal hyperaccumulator plant Noccaea caerulescens.</title>
        <authorList>
            <person name="Blande D."/>
            <person name="Halimaa P."/>
            <person name="Tervahauta A.I."/>
            <person name="Aarts M.G."/>
            <person name="Karenlampi S.O."/>
        </authorList>
    </citation>
    <scope>NUCLEOTIDE SEQUENCE</scope>
</reference>
<proteinExistence type="predicted"/>
<name>A0A1J3JPM1_NOCCA</name>
<gene>
    <name evidence="1" type="ORF">MP_TR10129_c4_g1_i1_g.30758</name>
</gene>
<evidence type="ECO:0000313" key="1">
    <source>
        <dbReference type="EMBL" id="JAU94454.1"/>
    </source>
</evidence>
<sequence length="113" mass="13120">MLIQLFLSHSSSVRGEQRSGSFGEGEDEFSLFQRYRNDHRNLLEKCVYCSWSGLVKELRSPSGSLFISQWHLRFDIEGDDETQINFSAREGAQIPTSLIPSLPRHHDIPRRQR</sequence>